<gene>
    <name evidence="8" type="ORF">Mal48_09610</name>
</gene>
<dbReference type="SUPFAM" id="SSF50129">
    <property type="entry name" value="GroES-like"/>
    <property type="match status" value="1"/>
</dbReference>
<sequence>MKATLLQDSQLLYEPNYEPVPIESAIEVEVLQAGICETDLQLIQGYMGFAGVLGHEFVGIAKSGKYQGQRVAGEINCACGDCECCAQSLPNHCPNRTVIGILNHDGAFAERVWVPEENLHPIPDSVSDDQAVFVEPLAAAFQIPAQLDLSDFQNVIVLGDGRLGNLCAQVLQGYKKSPLVIGKHPEKLERLAKLGIDTELLSEVSETRFSDLVVDCTGSPSGLTTAYRLIKPRGTIVLKSTYAGDHSPNLAPIVIDELNLVGSRCGPFPMAIEALAASEIDVDRLVTSRFPIEESIKAFQVAQQKDQLKVILKVKDNDSDTE</sequence>
<dbReference type="EC" id="1.1.1.301" evidence="8"/>
<dbReference type="PANTHER" id="PTHR43350:SF2">
    <property type="entry name" value="GROES-LIKE ZINC-BINDING ALCOHOL DEHYDROGENASE FAMILY PROTEIN"/>
    <property type="match status" value="1"/>
</dbReference>
<dbReference type="Gene3D" id="3.90.180.10">
    <property type="entry name" value="Medium-chain alcohol dehydrogenases, catalytic domain"/>
    <property type="match status" value="1"/>
</dbReference>
<dbReference type="CDD" id="cd08242">
    <property type="entry name" value="MDR_like"/>
    <property type="match status" value="1"/>
</dbReference>
<evidence type="ECO:0000259" key="6">
    <source>
        <dbReference type="Pfam" id="PF08240"/>
    </source>
</evidence>
<dbReference type="Pfam" id="PF16912">
    <property type="entry name" value="Glu_dehyd_C"/>
    <property type="match status" value="1"/>
</dbReference>
<dbReference type="InterPro" id="IPR036291">
    <property type="entry name" value="NAD(P)-bd_dom_sf"/>
</dbReference>
<evidence type="ECO:0000256" key="4">
    <source>
        <dbReference type="ARBA" id="ARBA00022833"/>
    </source>
</evidence>
<keyword evidence="5 8" id="KW-0560">Oxidoreductase</keyword>
<protein>
    <submittedName>
        <fullName evidence="8">D-arabitol-phosphate dehydrogenase</fullName>
        <ecNumber evidence="8">1.1.1.301</ecNumber>
    </submittedName>
</protein>
<dbReference type="InterPro" id="IPR013154">
    <property type="entry name" value="ADH-like_N"/>
</dbReference>
<evidence type="ECO:0000313" key="9">
    <source>
        <dbReference type="Proteomes" id="UP000315724"/>
    </source>
</evidence>
<dbReference type="Pfam" id="PF08240">
    <property type="entry name" value="ADH_N"/>
    <property type="match status" value="1"/>
</dbReference>
<dbReference type="OrthoDB" id="9769198at2"/>
<comment type="similarity">
    <text evidence="2">Belongs to the zinc-containing alcohol dehydrogenase family.</text>
</comment>
<organism evidence="8 9">
    <name type="scientific">Thalassoglobus polymorphus</name>
    <dbReference type="NCBI Taxonomy" id="2527994"/>
    <lineage>
        <taxon>Bacteria</taxon>
        <taxon>Pseudomonadati</taxon>
        <taxon>Planctomycetota</taxon>
        <taxon>Planctomycetia</taxon>
        <taxon>Planctomycetales</taxon>
        <taxon>Planctomycetaceae</taxon>
        <taxon>Thalassoglobus</taxon>
    </lineage>
</organism>
<dbReference type="Gene3D" id="3.40.50.720">
    <property type="entry name" value="NAD(P)-binding Rossmann-like Domain"/>
    <property type="match status" value="1"/>
</dbReference>
<evidence type="ECO:0000256" key="3">
    <source>
        <dbReference type="ARBA" id="ARBA00022723"/>
    </source>
</evidence>
<feature type="domain" description="Alcohol dehydrogenase-like N-terminal" evidence="6">
    <location>
        <begin position="26"/>
        <end position="124"/>
    </location>
</feature>
<accession>A0A517QJB9</accession>
<dbReference type="KEGG" id="tpol:Mal48_09610"/>
<keyword evidence="3" id="KW-0479">Metal-binding</keyword>
<name>A0A517QJB9_9PLAN</name>
<evidence type="ECO:0000256" key="5">
    <source>
        <dbReference type="ARBA" id="ARBA00023002"/>
    </source>
</evidence>
<proteinExistence type="inferred from homology"/>
<dbReference type="AlphaFoldDB" id="A0A517QJB9"/>
<feature type="domain" description="Glucose dehydrogenase C-terminal" evidence="7">
    <location>
        <begin position="153"/>
        <end position="313"/>
    </location>
</feature>
<dbReference type="InterPro" id="IPR011032">
    <property type="entry name" value="GroES-like_sf"/>
</dbReference>
<dbReference type="RefSeq" id="WP_145196525.1">
    <property type="nucleotide sequence ID" value="NZ_CP036267.1"/>
</dbReference>
<dbReference type="Proteomes" id="UP000315724">
    <property type="component" value="Chromosome"/>
</dbReference>
<dbReference type="PANTHER" id="PTHR43350">
    <property type="entry name" value="NAD-DEPENDENT ALCOHOL DEHYDROGENASE"/>
    <property type="match status" value="1"/>
</dbReference>
<dbReference type="GO" id="GO:0046872">
    <property type="term" value="F:metal ion binding"/>
    <property type="evidence" value="ECO:0007669"/>
    <property type="project" value="UniProtKB-KW"/>
</dbReference>
<keyword evidence="9" id="KW-1185">Reference proteome</keyword>
<dbReference type="SUPFAM" id="SSF51735">
    <property type="entry name" value="NAD(P)-binding Rossmann-fold domains"/>
    <property type="match status" value="1"/>
</dbReference>
<reference evidence="8 9" key="1">
    <citation type="submission" date="2019-02" db="EMBL/GenBank/DDBJ databases">
        <title>Deep-cultivation of Planctomycetes and their phenomic and genomic characterization uncovers novel biology.</title>
        <authorList>
            <person name="Wiegand S."/>
            <person name="Jogler M."/>
            <person name="Boedeker C."/>
            <person name="Pinto D."/>
            <person name="Vollmers J."/>
            <person name="Rivas-Marin E."/>
            <person name="Kohn T."/>
            <person name="Peeters S.H."/>
            <person name="Heuer A."/>
            <person name="Rast P."/>
            <person name="Oberbeckmann S."/>
            <person name="Bunk B."/>
            <person name="Jeske O."/>
            <person name="Meyerdierks A."/>
            <person name="Storesund J.E."/>
            <person name="Kallscheuer N."/>
            <person name="Luecker S."/>
            <person name="Lage O.M."/>
            <person name="Pohl T."/>
            <person name="Merkel B.J."/>
            <person name="Hornburger P."/>
            <person name="Mueller R.-W."/>
            <person name="Bruemmer F."/>
            <person name="Labrenz M."/>
            <person name="Spormann A.M."/>
            <person name="Op den Camp H."/>
            <person name="Overmann J."/>
            <person name="Amann R."/>
            <person name="Jetten M.S.M."/>
            <person name="Mascher T."/>
            <person name="Medema M.H."/>
            <person name="Devos D.P."/>
            <person name="Kaster A.-K."/>
            <person name="Ovreas L."/>
            <person name="Rohde M."/>
            <person name="Galperin M.Y."/>
            <person name="Jogler C."/>
        </authorList>
    </citation>
    <scope>NUCLEOTIDE SEQUENCE [LARGE SCALE GENOMIC DNA]</scope>
    <source>
        <strain evidence="8 9">Mal48</strain>
    </source>
</reference>
<evidence type="ECO:0000256" key="2">
    <source>
        <dbReference type="ARBA" id="ARBA00008072"/>
    </source>
</evidence>
<dbReference type="InterPro" id="IPR031640">
    <property type="entry name" value="Glu_dehyd_C"/>
</dbReference>
<evidence type="ECO:0000256" key="1">
    <source>
        <dbReference type="ARBA" id="ARBA00001947"/>
    </source>
</evidence>
<dbReference type="GO" id="GO:0016491">
    <property type="term" value="F:oxidoreductase activity"/>
    <property type="evidence" value="ECO:0007669"/>
    <property type="project" value="UniProtKB-KW"/>
</dbReference>
<evidence type="ECO:0000259" key="7">
    <source>
        <dbReference type="Pfam" id="PF16912"/>
    </source>
</evidence>
<evidence type="ECO:0000313" key="8">
    <source>
        <dbReference type="EMBL" id="QDT31726.1"/>
    </source>
</evidence>
<comment type="cofactor">
    <cofactor evidence="1">
        <name>Zn(2+)</name>
        <dbReference type="ChEBI" id="CHEBI:29105"/>
    </cofactor>
</comment>
<keyword evidence="4" id="KW-0862">Zinc</keyword>
<dbReference type="EMBL" id="CP036267">
    <property type="protein sequence ID" value="QDT31726.1"/>
    <property type="molecule type" value="Genomic_DNA"/>
</dbReference>